<evidence type="ECO:0000259" key="10">
    <source>
        <dbReference type="PROSITE" id="PS51007"/>
    </source>
</evidence>
<protein>
    <submittedName>
        <fullName evidence="11">Cytochrome c peroxidase</fullName>
    </submittedName>
</protein>
<proteinExistence type="predicted"/>
<evidence type="ECO:0000256" key="6">
    <source>
        <dbReference type="ARBA" id="ARBA00023002"/>
    </source>
</evidence>
<dbReference type="InterPro" id="IPR036909">
    <property type="entry name" value="Cyt_c-like_dom_sf"/>
</dbReference>
<dbReference type="GO" id="GO:0042597">
    <property type="term" value="C:periplasmic space"/>
    <property type="evidence" value="ECO:0007669"/>
    <property type="project" value="UniProtKB-SubCell"/>
</dbReference>
<dbReference type="GO" id="GO:0046872">
    <property type="term" value="F:metal ion binding"/>
    <property type="evidence" value="ECO:0007669"/>
    <property type="project" value="UniProtKB-KW"/>
</dbReference>
<reference evidence="11 12" key="1">
    <citation type="submission" date="2016-10" db="EMBL/GenBank/DDBJ databases">
        <authorList>
            <person name="de Groot N.N."/>
        </authorList>
    </citation>
    <scope>NUCLEOTIDE SEQUENCE [LARGE SCALE GENOMIC DNA]</scope>
    <source>
        <strain evidence="11 12">DSM 23581</strain>
    </source>
</reference>
<gene>
    <name evidence="11" type="ORF">SAMN05421540_101167</name>
</gene>
<keyword evidence="3 9" id="KW-0479">Metal-binding</keyword>
<feature type="binding site" description="covalent" evidence="8">
    <location>
        <position position="9"/>
    </location>
    <ligand>
        <name>heme c</name>
        <dbReference type="ChEBI" id="CHEBI:61717"/>
        <label>1</label>
    </ligand>
</feature>
<keyword evidence="5" id="KW-0574">Periplasm</keyword>
<accession>A0A1H3VL61</accession>
<evidence type="ECO:0000256" key="3">
    <source>
        <dbReference type="ARBA" id="ARBA00022723"/>
    </source>
</evidence>
<keyword evidence="7 9" id="KW-0408">Iron</keyword>
<dbReference type="GO" id="GO:0004130">
    <property type="term" value="F:cytochrome-c peroxidase activity"/>
    <property type="evidence" value="ECO:0007669"/>
    <property type="project" value="TreeGrafter"/>
</dbReference>
<dbReference type="Pfam" id="PF03150">
    <property type="entry name" value="CCP_MauG"/>
    <property type="match status" value="1"/>
</dbReference>
<dbReference type="PIRSF" id="PIRSF000294">
    <property type="entry name" value="Cytochrome-c_peroxidase"/>
    <property type="match status" value="1"/>
</dbReference>
<dbReference type="InterPro" id="IPR009056">
    <property type="entry name" value="Cyt_c-like_dom"/>
</dbReference>
<dbReference type="GO" id="GO:0009055">
    <property type="term" value="F:electron transfer activity"/>
    <property type="evidence" value="ECO:0007669"/>
    <property type="project" value="InterPro"/>
</dbReference>
<dbReference type="PANTHER" id="PTHR30600:SF10">
    <property type="entry name" value="BLL6722 PROTEIN"/>
    <property type="match status" value="1"/>
</dbReference>
<feature type="domain" description="Cytochrome c" evidence="10">
    <location>
        <begin position="139"/>
        <end position="276"/>
    </location>
</feature>
<dbReference type="SUPFAM" id="SSF46626">
    <property type="entry name" value="Cytochrome c"/>
    <property type="match status" value="2"/>
</dbReference>
<feature type="binding site" description="axial binding residue" evidence="9">
    <location>
        <position position="13"/>
    </location>
    <ligand>
        <name>heme c</name>
        <dbReference type="ChEBI" id="CHEBI:61717"/>
        <label>1</label>
    </ligand>
    <ligandPart>
        <name>Fe</name>
        <dbReference type="ChEBI" id="CHEBI:18248"/>
    </ligandPart>
</feature>
<name>A0A1H3VL61_9FLAO</name>
<evidence type="ECO:0000256" key="8">
    <source>
        <dbReference type="PIRSR" id="PIRSR000294-1"/>
    </source>
</evidence>
<dbReference type="AlphaFoldDB" id="A0A1H3VL61"/>
<comment type="cofactor">
    <cofactor evidence="8">
        <name>heme</name>
        <dbReference type="ChEBI" id="CHEBI:30413"/>
    </cofactor>
    <text evidence="8">Binds 2 heme groups.</text>
</comment>
<dbReference type="PANTHER" id="PTHR30600">
    <property type="entry name" value="CYTOCHROME C PEROXIDASE-RELATED"/>
    <property type="match status" value="1"/>
</dbReference>
<keyword evidence="12" id="KW-1185">Reference proteome</keyword>
<feature type="binding site" description="axial binding residue" evidence="9">
    <location>
        <position position="158"/>
    </location>
    <ligand>
        <name>heme c</name>
        <dbReference type="ChEBI" id="CHEBI:61717"/>
        <label>2</label>
    </ligand>
    <ligandPart>
        <name>Fe</name>
        <dbReference type="ChEBI" id="CHEBI:18248"/>
    </ligandPart>
</feature>
<evidence type="ECO:0000256" key="4">
    <source>
        <dbReference type="ARBA" id="ARBA00022729"/>
    </source>
</evidence>
<evidence type="ECO:0000313" key="12">
    <source>
        <dbReference type="Proteomes" id="UP000198820"/>
    </source>
</evidence>
<keyword evidence="2 8" id="KW-0349">Heme</keyword>
<dbReference type="Proteomes" id="UP000198820">
    <property type="component" value="Unassembled WGS sequence"/>
</dbReference>
<evidence type="ECO:0000256" key="9">
    <source>
        <dbReference type="PIRSR" id="PIRSR000294-2"/>
    </source>
</evidence>
<feature type="binding site" description="covalent" evidence="8">
    <location>
        <position position="154"/>
    </location>
    <ligand>
        <name>heme c</name>
        <dbReference type="ChEBI" id="CHEBI:61717"/>
        <label>2</label>
    </ligand>
</feature>
<feature type="binding site" description="axial binding residue" evidence="9">
    <location>
        <position position="29"/>
    </location>
    <ligand>
        <name>heme c</name>
        <dbReference type="ChEBI" id="CHEBI:61717"/>
        <label>1</label>
    </ligand>
    <ligandPart>
        <name>Fe</name>
        <dbReference type="ChEBI" id="CHEBI:18248"/>
    </ligandPart>
</feature>
<organism evidence="11 12">
    <name type="scientific">Psychroflexus halocasei</name>
    <dbReference type="NCBI Taxonomy" id="908615"/>
    <lineage>
        <taxon>Bacteria</taxon>
        <taxon>Pseudomonadati</taxon>
        <taxon>Bacteroidota</taxon>
        <taxon>Flavobacteriia</taxon>
        <taxon>Flavobacteriales</taxon>
        <taxon>Flavobacteriaceae</taxon>
        <taxon>Psychroflexus</taxon>
    </lineage>
</organism>
<feature type="binding site" description="covalent" evidence="8">
    <location>
        <position position="12"/>
    </location>
    <ligand>
        <name>heme c</name>
        <dbReference type="ChEBI" id="CHEBI:61717"/>
        <label>1</label>
    </ligand>
</feature>
<dbReference type="InterPro" id="IPR051395">
    <property type="entry name" value="Cytochrome_c_Peroxidase/MauG"/>
</dbReference>
<evidence type="ECO:0000256" key="5">
    <source>
        <dbReference type="ARBA" id="ARBA00022764"/>
    </source>
</evidence>
<dbReference type="PROSITE" id="PS51007">
    <property type="entry name" value="CYTC"/>
    <property type="match status" value="1"/>
</dbReference>
<dbReference type="InterPro" id="IPR026259">
    <property type="entry name" value="MauG/Cytc_peroxidase"/>
</dbReference>
<dbReference type="STRING" id="908615.SAMN05421540_101167"/>
<dbReference type="EMBL" id="FNQF01000001">
    <property type="protein sequence ID" value="SDZ75515.1"/>
    <property type="molecule type" value="Genomic_DNA"/>
</dbReference>
<evidence type="ECO:0000256" key="1">
    <source>
        <dbReference type="ARBA" id="ARBA00004418"/>
    </source>
</evidence>
<keyword evidence="11" id="KW-0575">Peroxidase</keyword>
<dbReference type="GO" id="GO:0020037">
    <property type="term" value="F:heme binding"/>
    <property type="evidence" value="ECO:0007669"/>
    <property type="project" value="InterPro"/>
</dbReference>
<evidence type="ECO:0000256" key="7">
    <source>
        <dbReference type="ARBA" id="ARBA00023004"/>
    </source>
</evidence>
<sequence>MSSSGQIACASCHDPNTGWADGKRVAFGHDRSPGSRNTMSIINIGHMDTIFWDGRAANLAEQAKAAVQNPIEMNHGIDEAVKTIQNIEGYKAYFEEVYGENQITEDNIFDAIIAFERTIVSRKSRFDKFISGDSTKLTNQEVEGLHLFRTKARCINCHNSPLFTDQQFHNLGLSYYGREEFEDLGRYYVTQKAEDVGKFKTPSLRELKHTAPYMHNGLFPHLEGLLNMYNAGMATLVPSKEQENDSLFPTKSNLLKELDLNQDELASLEAFLNSLSSTIYRERPPKKLPQ</sequence>
<evidence type="ECO:0000313" key="11">
    <source>
        <dbReference type="EMBL" id="SDZ75515.1"/>
    </source>
</evidence>
<keyword evidence="4" id="KW-0732">Signal</keyword>
<comment type="subcellular location">
    <subcellularLocation>
        <location evidence="1">Periplasm</location>
    </subcellularLocation>
</comment>
<keyword evidence="6" id="KW-0560">Oxidoreductase</keyword>
<feature type="binding site" description="covalent" evidence="8">
    <location>
        <position position="157"/>
    </location>
    <ligand>
        <name>heme c</name>
        <dbReference type="ChEBI" id="CHEBI:61717"/>
        <label>2</label>
    </ligand>
</feature>
<comment type="PTM">
    <text evidence="8">Binds 2 heme groups per subunit.</text>
</comment>
<dbReference type="Gene3D" id="1.10.760.10">
    <property type="entry name" value="Cytochrome c-like domain"/>
    <property type="match status" value="2"/>
</dbReference>
<dbReference type="InterPro" id="IPR004852">
    <property type="entry name" value="Di-haem_cyt_c_peroxidsae"/>
</dbReference>
<evidence type="ECO:0000256" key="2">
    <source>
        <dbReference type="ARBA" id="ARBA00022617"/>
    </source>
</evidence>